<proteinExistence type="inferred from homology"/>
<evidence type="ECO:0000256" key="4">
    <source>
        <dbReference type="ARBA" id="ARBA00023242"/>
    </source>
</evidence>
<evidence type="ECO:0000256" key="3">
    <source>
        <dbReference type="ARBA" id="ARBA00023204"/>
    </source>
</evidence>
<feature type="compositionally biased region" description="Basic and acidic residues" evidence="6">
    <location>
        <begin position="762"/>
        <end position="788"/>
    </location>
</feature>
<reference evidence="8 9" key="1">
    <citation type="submission" date="2013-03" db="EMBL/GenBank/DDBJ databases">
        <title>The Genome Sequence of Capronia coronata CBS 617.96.</title>
        <authorList>
            <consortium name="The Broad Institute Genomics Platform"/>
            <person name="Cuomo C."/>
            <person name="de Hoog S."/>
            <person name="Gorbushina A."/>
            <person name="Walker B."/>
            <person name="Young S.K."/>
            <person name="Zeng Q."/>
            <person name="Gargeya S."/>
            <person name="Fitzgerald M."/>
            <person name="Haas B."/>
            <person name="Abouelleil A."/>
            <person name="Allen A.W."/>
            <person name="Alvarado L."/>
            <person name="Arachchi H.M."/>
            <person name="Berlin A.M."/>
            <person name="Chapman S.B."/>
            <person name="Gainer-Dewar J."/>
            <person name="Goldberg J."/>
            <person name="Griggs A."/>
            <person name="Gujja S."/>
            <person name="Hansen M."/>
            <person name="Howarth C."/>
            <person name="Imamovic A."/>
            <person name="Ireland A."/>
            <person name="Larimer J."/>
            <person name="McCowan C."/>
            <person name="Murphy C."/>
            <person name="Pearson M."/>
            <person name="Poon T.W."/>
            <person name="Priest M."/>
            <person name="Roberts A."/>
            <person name="Saif S."/>
            <person name="Shea T."/>
            <person name="Sisk P."/>
            <person name="Sykes S."/>
            <person name="Wortman J."/>
            <person name="Nusbaum C."/>
            <person name="Birren B."/>
        </authorList>
    </citation>
    <scope>NUCLEOTIDE SEQUENCE [LARGE SCALE GENOMIC DNA]</scope>
    <source>
        <strain evidence="8 9">CBS 617.96</strain>
    </source>
</reference>
<dbReference type="Pfam" id="PF00498">
    <property type="entry name" value="FHA"/>
    <property type="match status" value="1"/>
</dbReference>
<evidence type="ECO:0000259" key="7">
    <source>
        <dbReference type="PROSITE" id="PS50006"/>
    </source>
</evidence>
<dbReference type="InterPro" id="IPR032429">
    <property type="entry name" value="Nibrin_BRCT2"/>
</dbReference>
<dbReference type="STRING" id="1182541.W9YU44"/>
<dbReference type="Proteomes" id="UP000019484">
    <property type="component" value="Unassembled WGS sequence"/>
</dbReference>
<feature type="compositionally biased region" description="Low complexity" evidence="6">
    <location>
        <begin position="710"/>
        <end position="726"/>
    </location>
</feature>
<dbReference type="Gene3D" id="3.40.50.10980">
    <property type="entry name" value="Nibrin, BRCT2 domain"/>
    <property type="match status" value="1"/>
</dbReference>
<feature type="compositionally biased region" description="Acidic residues" evidence="6">
    <location>
        <begin position="464"/>
        <end position="489"/>
    </location>
</feature>
<comment type="caution">
    <text evidence="8">The sequence shown here is derived from an EMBL/GenBank/DDBJ whole genome shotgun (WGS) entry which is preliminary data.</text>
</comment>
<evidence type="ECO:0000256" key="6">
    <source>
        <dbReference type="SAM" id="MobiDB-lite"/>
    </source>
</evidence>
<dbReference type="Gene3D" id="2.60.200.20">
    <property type="match status" value="1"/>
</dbReference>
<accession>W9YU44</accession>
<dbReference type="GO" id="GO:0030870">
    <property type="term" value="C:Mre11 complex"/>
    <property type="evidence" value="ECO:0007669"/>
    <property type="project" value="InterPro"/>
</dbReference>
<evidence type="ECO:0000256" key="1">
    <source>
        <dbReference type="ARBA" id="ARBA00004123"/>
    </source>
</evidence>
<dbReference type="AlphaFoldDB" id="W9YU44"/>
<dbReference type="GeneID" id="19156056"/>
<dbReference type="InterPro" id="IPR008984">
    <property type="entry name" value="SMAD_FHA_dom_sf"/>
</dbReference>
<feature type="region of interest" description="Disordered" evidence="6">
    <location>
        <begin position="383"/>
        <end position="527"/>
    </location>
</feature>
<comment type="subcellular location">
    <subcellularLocation>
        <location evidence="1">Nucleus</location>
    </subcellularLocation>
</comment>
<dbReference type="SMART" id="SM00240">
    <property type="entry name" value="FHA"/>
    <property type="match status" value="1"/>
</dbReference>
<dbReference type="GO" id="GO:0000724">
    <property type="term" value="P:double-strand break repair via homologous recombination"/>
    <property type="evidence" value="ECO:0007669"/>
    <property type="project" value="TreeGrafter"/>
</dbReference>
<feature type="compositionally biased region" description="Basic and acidic residues" evidence="6">
    <location>
        <begin position="690"/>
        <end position="709"/>
    </location>
</feature>
<name>W9YU44_9EURO</name>
<feature type="region of interest" description="Disordered" evidence="6">
    <location>
        <begin position="545"/>
        <end position="610"/>
    </location>
</feature>
<comment type="similarity">
    <text evidence="5">Belongs to the Nibrin family.</text>
</comment>
<dbReference type="InterPro" id="IPR040227">
    <property type="entry name" value="Nibrin-rel"/>
</dbReference>
<protein>
    <recommendedName>
        <fullName evidence="7">FHA domain-containing protein</fullName>
    </recommendedName>
</protein>
<organism evidence="8 9">
    <name type="scientific">Capronia coronata CBS 617.96</name>
    <dbReference type="NCBI Taxonomy" id="1182541"/>
    <lineage>
        <taxon>Eukaryota</taxon>
        <taxon>Fungi</taxon>
        <taxon>Dikarya</taxon>
        <taxon>Ascomycota</taxon>
        <taxon>Pezizomycotina</taxon>
        <taxon>Eurotiomycetes</taxon>
        <taxon>Chaetothyriomycetidae</taxon>
        <taxon>Chaetothyriales</taxon>
        <taxon>Herpotrichiellaceae</taxon>
        <taxon>Capronia</taxon>
    </lineage>
</organism>
<keyword evidence="9" id="KW-1185">Reference proteome</keyword>
<dbReference type="PANTHER" id="PTHR12162:SF0">
    <property type="entry name" value="NIBRIN"/>
    <property type="match status" value="1"/>
</dbReference>
<keyword evidence="2" id="KW-0227">DNA damage</keyword>
<sequence length="876" mass="97618">MWILESNDDFLQGKRMWLKPGQKYLFGRVKREGVQFAIDHKTVSRKHFIIEVDAVKEGDVAHIHARTTIRILDQKSKSGTAINGEIIKGTSKELKSEENSIRPGTCPHEIIIRWQPCVLTFNLLKKEIKSGILKAKQTKVQGLDIKAIGDFVPEHTTHVVANKRNTAKGLLALVTGKFLVAESYLDALEYAATPTNLSQEENLSLLETDFDSAWPDPKDHLPPPGREPTIRPAEAYQPDPSRETVFEGYTFVFGDQTQYDNLLPVISSGHGKALLFKVNNGETTAAELMEFLQHAAGNKRPDDNNGWANVRVILVRWQGKDEMHDWTNTLINEIALKMDQRAIDQSEFLDAILANDASLLQQSIPFESTTDGIRAPPASVVNPIATQKSSEAREAVGRPSQRLENGQSRAGSGPQPRVNSVSDPVSSQPPAQGASQTSTTEQRSTRPFSGPRFTQASRFKNFDDGFDPDAIGDYDDDEEQEASDPESDPEPTMRVQSSTVKEEPEPTARKRLRSPSEEPRDTFAEEINDLLPAATAFKRRKVAEAEANGTVGDAGNASSRRAAVERVKKDPEIDVREIVKAQREEKEKAARREEEELETGPTSIEDRAPANLVTIVTMELPVRNKSKQTIRTNGEHGENWDPRWNGRKNFKGFRRKGEAPQRRGHARKVIIPLVEVKGNTYGLGEQYWEKTQEEKEREKERKKKEEARSQRTQSQTQRSSGTRSSGMRAVSDDDEEDNDDDDGSFGGAPDHPASTSPTMTRLRREAAEIVHYDIDPDTPRRTRADDRSQASTVRAGADHPTSQRRSQVAASTANTASTFGKRAAGSLTSTREAKRQKTLPVTVIHEKDSDDDDSDDLKFRFGSKARRGRGARGRGQ</sequence>
<feature type="domain" description="FHA" evidence="7">
    <location>
        <begin position="24"/>
        <end position="87"/>
    </location>
</feature>
<feature type="compositionally biased region" description="Basic and acidic residues" evidence="6">
    <location>
        <begin position="562"/>
        <end position="594"/>
    </location>
</feature>
<evidence type="ECO:0000313" key="8">
    <source>
        <dbReference type="EMBL" id="EXJ96028.1"/>
    </source>
</evidence>
<dbReference type="Pfam" id="PF16508">
    <property type="entry name" value="NIBRIN_BRCT_II"/>
    <property type="match status" value="1"/>
</dbReference>
<feature type="compositionally biased region" description="Low complexity" evidence="6">
    <location>
        <begin position="435"/>
        <end position="446"/>
    </location>
</feature>
<dbReference type="eggNOG" id="ENOG502RCD5">
    <property type="taxonomic scope" value="Eukaryota"/>
</dbReference>
<gene>
    <name evidence="8" type="ORF">A1O1_01154</name>
</gene>
<dbReference type="EMBL" id="AMWN01000001">
    <property type="protein sequence ID" value="EXJ96028.1"/>
    <property type="molecule type" value="Genomic_DNA"/>
</dbReference>
<feature type="compositionally biased region" description="Acidic residues" evidence="6">
    <location>
        <begin position="732"/>
        <end position="743"/>
    </location>
</feature>
<dbReference type="GO" id="GO:0003684">
    <property type="term" value="F:damaged DNA binding"/>
    <property type="evidence" value="ECO:0007669"/>
    <property type="project" value="TreeGrafter"/>
</dbReference>
<dbReference type="PANTHER" id="PTHR12162">
    <property type="entry name" value="NIBRIN-RELATED"/>
    <property type="match status" value="1"/>
</dbReference>
<dbReference type="OrthoDB" id="552194at2759"/>
<evidence type="ECO:0000256" key="5">
    <source>
        <dbReference type="ARBA" id="ARBA00044757"/>
    </source>
</evidence>
<feature type="region of interest" description="Disordered" evidence="6">
    <location>
        <begin position="213"/>
        <end position="236"/>
    </location>
</feature>
<feature type="compositionally biased region" description="Polar residues" evidence="6">
    <location>
        <begin position="803"/>
        <end position="818"/>
    </location>
</feature>
<evidence type="ECO:0000313" key="9">
    <source>
        <dbReference type="Proteomes" id="UP000019484"/>
    </source>
</evidence>
<feature type="region of interest" description="Disordered" evidence="6">
    <location>
        <begin position="690"/>
        <end position="876"/>
    </location>
</feature>
<feature type="compositionally biased region" description="Basic residues" evidence="6">
    <location>
        <begin position="861"/>
        <end position="876"/>
    </location>
</feature>
<keyword evidence="3" id="KW-0234">DNA repair</keyword>
<feature type="compositionally biased region" description="Basic residues" evidence="6">
    <location>
        <begin position="645"/>
        <end position="654"/>
    </location>
</feature>
<keyword evidence="4" id="KW-0539">Nucleus</keyword>
<dbReference type="PROSITE" id="PS50006">
    <property type="entry name" value="FHA_DOMAIN"/>
    <property type="match status" value="1"/>
</dbReference>
<dbReference type="InterPro" id="IPR000253">
    <property type="entry name" value="FHA_dom"/>
</dbReference>
<dbReference type="InterPro" id="IPR043014">
    <property type="entry name" value="Nibrin_BRCT2_sf"/>
</dbReference>
<dbReference type="SUPFAM" id="SSF49879">
    <property type="entry name" value="SMAD/FHA domain"/>
    <property type="match status" value="1"/>
</dbReference>
<evidence type="ECO:0000256" key="2">
    <source>
        <dbReference type="ARBA" id="ARBA00022763"/>
    </source>
</evidence>
<feature type="compositionally biased region" description="Polar residues" evidence="6">
    <location>
        <begin position="417"/>
        <end position="434"/>
    </location>
</feature>
<dbReference type="GO" id="GO:0007095">
    <property type="term" value="P:mitotic G2 DNA damage checkpoint signaling"/>
    <property type="evidence" value="ECO:0007669"/>
    <property type="project" value="InterPro"/>
</dbReference>
<dbReference type="RefSeq" id="XP_007720257.1">
    <property type="nucleotide sequence ID" value="XM_007722067.1"/>
</dbReference>
<feature type="compositionally biased region" description="Basic and acidic residues" evidence="6">
    <location>
        <begin position="500"/>
        <end position="523"/>
    </location>
</feature>
<dbReference type="HOGENOM" id="CLU_007951_0_0_1"/>
<feature type="region of interest" description="Disordered" evidence="6">
    <location>
        <begin position="624"/>
        <end position="667"/>
    </location>
</feature>